<feature type="compositionally biased region" description="Basic and acidic residues" evidence="6">
    <location>
        <begin position="406"/>
        <end position="421"/>
    </location>
</feature>
<evidence type="ECO:0000256" key="1">
    <source>
        <dbReference type="ARBA" id="ARBA00004141"/>
    </source>
</evidence>
<feature type="compositionally biased region" description="Polar residues" evidence="6">
    <location>
        <begin position="434"/>
        <end position="450"/>
    </location>
</feature>
<keyword evidence="10" id="KW-1185">Reference proteome</keyword>
<feature type="transmembrane region" description="Helical" evidence="7">
    <location>
        <begin position="218"/>
        <end position="236"/>
    </location>
</feature>
<feature type="transmembrane region" description="Helical" evidence="7">
    <location>
        <begin position="20"/>
        <end position="43"/>
    </location>
</feature>
<comment type="caution">
    <text evidence="9">The sequence shown here is derived from an EMBL/GenBank/DDBJ whole genome shotgun (WGS) entry which is preliminary data.</text>
</comment>
<proteinExistence type="inferred from homology"/>
<evidence type="ECO:0000259" key="8">
    <source>
        <dbReference type="Pfam" id="PF20684"/>
    </source>
</evidence>
<dbReference type="PANTHER" id="PTHR33048">
    <property type="entry name" value="PTH11-LIKE INTEGRAL MEMBRANE PROTEIN (AFU_ORTHOLOGUE AFUA_5G11245)"/>
    <property type="match status" value="1"/>
</dbReference>
<keyword evidence="2 7" id="KW-0812">Transmembrane</keyword>
<evidence type="ECO:0000256" key="6">
    <source>
        <dbReference type="SAM" id="MobiDB-lite"/>
    </source>
</evidence>
<dbReference type="PANTHER" id="PTHR33048:SF19">
    <property type="entry name" value="MEMBRANE PROTEIN PTH11-LIKE, PUTATIVE (AFU_ORTHOLOGUE AFUA_1G14080)-RELATED"/>
    <property type="match status" value="1"/>
</dbReference>
<dbReference type="GO" id="GO:0016020">
    <property type="term" value="C:membrane"/>
    <property type="evidence" value="ECO:0007669"/>
    <property type="project" value="UniProtKB-SubCell"/>
</dbReference>
<feature type="region of interest" description="Disordered" evidence="6">
    <location>
        <begin position="380"/>
        <end position="450"/>
    </location>
</feature>
<comment type="subcellular location">
    <subcellularLocation>
        <location evidence="1">Membrane</location>
        <topology evidence="1">Multi-pass membrane protein</topology>
    </subcellularLocation>
</comment>
<feature type="transmembrane region" description="Helical" evidence="7">
    <location>
        <begin position="97"/>
        <end position="117"/>
    </location>
</feature>
<gene>
    <name evidence="9" type="ORF">QBC47DRAFT_175215</name>
</gene>
<feature type="transmembrane region" description="Helical" evidence="7">
    <location>
        <begin position="182"/>
        <end position="206"/>
    </location>
</feature>
<name>A0AAJ0BHU5_9PEZI</name>
<organism evidence="9 10">
    <name type="scientific">Echria macrotheca</name>
    <dbReference type="NCBI Taxonomy" id="438768"/>
    <lineage>
        <taxon>Eukaryota</taxon>
        <taxon>Fungi</taxon>
        <taxon>Dikarya</taxon>
        <taxon>Ascomycota</taxon>
        <taxon>Pezizomycotina</taxon>
        <taxon>Sordariomycetes</taxon>
        <taxon>Sordariomycetidae</taxon>
        <taxon>Sordariales</taxon>
        <taxon>Schizotheciaceae</taxon>
        <taxon>Echria</taxon>
    </lineage>
</organism>
<feature type="region of interest" description="Disordered" evidence="6">
    <location>
        <begin position="287"/>
        <end position="338"/>
    </location>
</feature>
<feature type="transmembrane region" description="Helical" evidence="7">
    <location>
        <begin position="137"/>
        <end position="158"/>
    </location>
</feature>
<comment type="similarity">
    <text evidence="5">Belongs to the SAT4 family.</text>
</comment>
<dbReference type="EMBL" id="MU839831">
    <property type="protein sequence ID" value="KAK1757117.1"/>
    <property type="molecule type" value="Genomic_DNA"/>
</dbReference>
<reference evidence="9" key="1">
    <citation type="submission" date="2023-06" db="EMBL/GenBank/DDBJ databases">
        <title>Genome-scale phylogeny and comparative genomics of the fungal order Sordariales.</title>
        <authorList>
            <consortium name="Lawrence Berkeley National Laboratory"/>
            <person name="Hensen N."/>
            <person name="Bonometti L."/>
            <person name="Westerberg I."/>
            <person name="Brannstrom I.O."/>
            <person name="Guillou S."/>
            <person name="Cros-Aarteil S."/>
            <person name="Calhoun S."/>
            <person name="Haridas S."/>
            <person name="Kuo A."/>
            <person name="Mondo S."/>
            <person name="Pangilinan J."/>
            <person name="Riley R."/>
            <person name="Labutti K."/>
            <person name="Andreopoulos B."/>
            <person name="Lipzen A."/>
            <person name="Chen C."/>
            <person name="Yanf M."/>
            <person name="Daum C."/>
            <person name="Ng V."/>
            <person name="Clum A."/>
            <person name="Steindorff A."/>
            <person name="Ohm R."/>
            <person name="Martin F."/>
            <person name="Silar P."/>
            <person name="Natvig D."/>
            <person name="Lalanne C."/>
            <person name="Gautier V."/>
            <person name="Ament-Velasquez S.L."/>
            <person name="Kruys A."/>
            <person name="Hutchinson M.I."/>
            <person name="Powell A.J."/>
            <person name="Barry K."/>
            <person name="Miller A.N."/>
            <person name="Grigoriev I.V."/>
            <person name="Debuchy R."/>
            <person name="Gladieux P."/>
            <person name="Thoren M.H."/>
            <person name="Johannesson H."/>
        </authorList>
    </citation>
    <scope>NUCLEOTIDE SEQUENCE</scope>
    <source>
        <strain evidence="9">PSN4</strain>
    </source>
</reference>
<feature type="transmembrane region" description="Helical" evidence="7">
    <location>
        <begin position="55"/>
        <end position="77"/>
    </location>
</feature>
<evidence type="ECO:0000256" key="3">
    <source>
        <dbReference type="ARBA" id="ARBA00022989"/>
    </source>
</evidence>
<dbReference type="AlphaFoldDB" id="A0AAJ0BHU5"/>
<accession>A0AAJ0BHU5</accession>
<evidence type="ECO:0000256" key="2">
    <source>
        <dbReference type="ARBA" id="ARBA00022692"/>
    </source>
</evidence>
<feature type="transmembrane region" description="Helical" evidence="7">
    <location>
        <begin position="256"/>
        <end position="275"/>
    </location>
</feature>
<dbReference type="InterPro" id="IPR049326">
    <property type="entry name" value="Rhodopsin_dom_fungi"/>
</dbReference>
<sequence length="450" mass="49016">MSLYSSAPPARPFSDDKPTVLVAWWIAGLCSVVIALRLAGRWIRVERLFVEDKIAAYFLIPLFLRTAVIHVVLLYGTNNVLLETPLQFTDEELRRRSVGSGLVLLTRVLHPATIWTLKFVNLEFFGRLVDGQKRYMLTLWCIRGVFVAAFVAIVISTLTECQPFPHYWVVAPDPGPQCRQGYAQLLTMAVGSSITDVLLVVFPLPIIASSKLKLGRKIILMMLFCLALLNVIISIYRVPRVLREDGYQGTRSTWASVEILVATFVANALALGSFVRDTGIKKARFKYEGSGHGSSGVRSAQRGPPTDIERGRTKIAGGVVGSRATSGETDDDSGSLHGKVLSRTQSRDSLIPRGHVAAHSLETSSAVMKTTTIHVTVSDVGENRGASGNHDLDAAGLRVAPPMVRPMERSKSASSRGRERGSTLVLQNFDPLPSSGSPSPARNSPSRGRS</sequence>
<evidence type="ECO:0000313" key="9">
    <source>
        <dbReference type="EMBL" id="KAK1757117.1"/>
    </source>
</evidence>
<evidence type="ECO:0000256" key="4">
    <source>
        <dbReference type="ARBA" id="ARBA00023136"/>
    </source>
</evidence>
<evidence type="ECO:0000256" key="7">
    <source>
        <dbReference type="SAM" id="Phobius"/>
    </source>
</evidence>
<dbReference type="Proteomes" id="UP001239445">
    <property type="component" value="Unassembled WGS sequence"/>
</dbReference>
<keyword evidence="3 7" id="KW-1133">Transmembrane helix</keyword>
<evidence type="ECO:0000313" key="10">
    <source>
        <dbReference type="Proteomes" id="UP001239445"/>
    </source>
</evidence>
<dbReference type="Pfam" id="PF20684">
    <property type="entry name" value="Fung_rhodopsin"/>
    <property type="match status" value="1"/>
</dbReference>
<protein>
    <recommendedName>
        <fullName evidence="8">Rhodopsin domain-containing protein</fullName>
    </recommendedName>
</protein>
<feature type="domain" description="Rhodopsin" evidence="8">
    <location>
        <begin position="36"/>
        <end position="267"/>
    </location>
</feature>
<keyword evidence="4 7" id="KW-0472">Membrane</keyword>
<dbReference type="InterPro" id="IPR052337">
    <property type="entry name" value="SAT4-like"/>
</dbReference>
<evidence type="ECO:0000256" key="5">
    <source>
        <dbReference type="ARBA" id="ARBA00038359"/>
    </source>
</evidence>